<dbReference type="Proteomes" id="UP000198995">
    <property type="component" value="Unassembled WGS sequence"/>
</dbReference>
<evidence type="ECO:0000256" key="3">
    <source>
        <dbReference type="ARBA" id="ARBA00022801"/>
    </source>
</evidence>
<evidence type="ECO:0000313" key="12">
    <source>
        <dbReference type="EMBL" id="SDD57520.1"/>
    </source>
</evidence>
<dbReference type="PANTHER" id="PTHR21581">
    <property type="entry name" value="D-ALANYL-D-ALANINE CARBOXYPEPTIDASE"/>
    <property type="match status" value="1"/>
</dbReference>
<dbReference type="EMBL" id="FNAF01000004">
    <property type="protein sequence ID" value="SDD57520.1"/>
    <property type="molecule type" value="Genomic_DNA"/>
</dbReference>
<dbReference type="PANTHER" id="PTHR21581:SF6">
    <property type="entry name" value="TRAFFICKING PROTEIN PARTICLE COMPLEX SUBUNIT 12"/>
    <property type="match status" value="1"/>
</dbReference>
<dbReference type="InterPro" id="IPR001967">
    <property type="entry name" value="Peptidase_S11_N"/>
</dbReference>
<keyword evidence="2" id="KW-0732">Signal</keyword>
<reference evidence="12 13" key="1">
    <citation type="submission" date="2016-10" db="EMBL/GenBank/DDBJ databases">
        <authorList>
            <person name="de Groot N.N."/>
        </authorList>
    </citation>
    <scope>NUCLEOTIDE SEQUENCE [LARGE SCALE GENOMIC DNA]</scope>
    <source>
        <strain evidence="12 13">DSM 20475</strain>
    </source>
</reference>
<dbReference type="RefSeq" id="WP_091791610.1">
    <property type="nucleotide sequence ID" value="NZ_FNAF01000004.1"/>
</dbReference>
<keyword evidence="3" id="KW-0378">Hydrolase</keyword>
<comment type="similarity">
    <text evidence="1 9">Belongs to the peptidase S11 family.</text>
</comment>
<evidence type="ECO:0000256" key="4">
    <source>
        <dbReference type="ARBA" id="ARBA00022960"/>
    </source>
</evidence>
<dbReference type="Gene3D" id="3.40.710.10">
    <property type="entry name" value="DD-peptidase/beta-lactamase superfamily"/>
    <property type="match status" value="1"/>
</dbReference>
<feature type="active site" evidence="7">
    <location>
        <position position="183"/>
    </location>
</feature>
<sequence>MPYDNRRPSGHRPEDYRRRPASSERRRAPAGTRKRRKRRYRLRLRAKVLLVLLLAFILFGMGRCAASAIRDKGPVEDTSLAVADTDQAIQPKDIAGHSAIAIDAKSGKVLFAKAADEQKYPASLTKLMTVYVALQEEKDLDREVEFTADMFEGLAEKDLATAGYQVGDKATIEDLLYATILPSGADAARALAIATAGSESAFVDLMNTEAQSLGMRGTYFKNVTGAHNPKHISTAADMAKLLRAGLKNDTFAQVVQTMHYTTGATSTAPDGLTLNHSLARYLDHFDRVMTDPPFEILGGKTGYTHEAGLCLATVARDRDNNDHAIVVVLDGKGNAGNYYPVLKDSAILYDAIFTKIK</sequence>
<dbReference type="SUPFAM" id="SSF56601">
    <property type="entry name" value="beta-lactamase/transpeptidase-like"/>
    <property type="match status" value="1"/>
</dbReference>
<evidence type="ECO:0000256" key="9">
    <source>
        <dbReference type="RuleBase" id="RU004016"/>
    </source>
</evidence>
<dbReference type="InterPro" id="IPR012338">
    <property type="entry name" value="Beta-lactam/transpept-like"/>
</dbReference>
<evidence type="ECO:0000256" key="6">
    <source>
        <dbReference type="ARBA" id="ARBA00023316"/>
    </source>
</evidence>
<dbReference type="OrthoDB" id="9791132at2"/>
<name>A0A1G6VV17_PEPNI</name>
<dbReference type="GO" id="GO:0008360">
    <property type="term" value="P:regulation of cell shape"/>
    <property type="evidence" value="ECO:0007669"/>
    <property type="project" value="UniProtKB-KW"/>
</dbReference>
<dbReference type="InterPro" id="IPR018044">
    <property type="entry name" value="Peptidase_S11"/>
</dbReference>
<organism evidence="12 13">
    <name type="scientific">Peptococcus niger</name>
    <dbReference type="NCBI Taxonomy" id="2741"/>
    <lineage>
        <taxon>Bacteria</taxon>
        <taxon>Bacillati</taxon>
        <taxon>Bacillota</taxon>
        <taxon>Clostridia</taxon>
        <taxon>Eubacteriales</taxon>
        <taxon>Peptococcaceae</taxon>
        <taxon>Peptococcus</taxon>
    </lineage>
</organism>
<dbReference type="GO" id="GO:0009252">
    <property type="term" value="P:peptidoglycan biosynthetic process"/>
    <property type="evidence" value="ECO:0007669"/>
    <property type="project" value="UniProtKB-KW"/>
</dbReference>
<evidence type="ECO:0000256" key="1">
    <source>
        <dbReference type="ARBA" id="ARBA00007164"/>
    </source>
</evidence>
<keyword evidence="5" id="KW-0573">Peptidoglycan synthesis</keyword>
<keyword evidence="12" id="KW-0121">Carboxypeptidase</keyword>
<feature type="region of interest" description="Disordered" evidence="10">
    <location>
        <begin position="1"/>
        <end position="37"/>
    </location>
</feature>
<keyword evidence="13" id="KW-1185">Reference proteome</keyword>
<proteinExistence type="inferred from homology"/>
<evidence type="ECO:0000313" key="13">
    <source>
        <dbReference type="Proteomes" id="UP000198995"/>
    </source>
</evidence>
<feature type="binding site" evidence="8">
    <location>
        <position position="300"/>
    </location>
    <ligand>
        <name>substrate</name>
    </ligand>
</feature>
<evidence type="ECO:0000256" key="5">
    <source>
        <dbReference type="ARBA" id="ARBA00022984"/>
    </source>
</evidence>
<keyword evidence="4" id="KW-0133">Cell shape</keyword>
<accession>A0A1G6VV17</accession>
<dbReference type="AlphaFoldDB" id="A0A1G6VV17"/>
<keyword evidence="6" id="KW-0961">Cell wall biogenesis/degradation</keyword>
<feature type="active site" description="Acyl-ester intermediate" evidence="7">
    <location>
        <position position="123"/>
    </location>
</feature>
<dbReference type="GO" id="GO:0071555">
    <property type="term" value="P:cell wall organization"/>
    <property type="evidence" value="ECO:0007669"/>
    <property type="project" value="UniProtKB-KW"/>
</dbReference>
<keyword evidence="12" id="KW-0645">Protease</keyword>
<evidence type="ECO:0000256" key="7">
    <source>
        <dbReference type="PIRSR" id="PIRSR618044-1"/>
    </source>
</evidence>
<dbReference type="GO" id="GO:0006508">
    <property type="term" value="P:proteolysis"/>
    <property type="evidence" value="ECO:0007669"/>
    <property type="project" value="InterPro"/>
</dbReference>
<protein>
    <submittedName>
        <fullName evidence="12">D-alanyl-D-alanine carboxypeptidase (Penicillin-binding protein 5/6)</fullName>
    </submittedName>
</protein>
<feature type="compositionally biased region" description="Basic and acidic residues" evidence="10">
    <location>
        <begin position="1"/>
        <end position="27"/>
    </location>
</feature>
<gene>
    <name evidence="12" type="ORF">SAMN04489866_104151</name>
</gene>
<evidence type="ECO:0000256" key="8">
    <source>
        <dbReference type="PIRSR" id="PIRSR618044-2"/>
    </source>
</evidence>
<evidence type="ECO:0000259" key="11">
    <source>
        <dbReference type="Pfam" id="PF00768"/>
    </source>
</evidence>
<dbReference type="STRING" id="2741.SAMN04489866_104151"/>
<dbReference type="GO" id="GO:0009002">
    <property type="term" value="F:serine-type D-Ala-D-Ala carboxypeptidase activity"/>
    <property type="evidence" value="ECO:0007669"/>
    <property type="project" value="InterPro"/>
</dbReference>
<feature type="domain" description="Peptidase S11 D-alanyl-D-alanine carboxypeptidase A N-terminal" evidence="11">
    <location>
        <begin position="88"/>
        <end position="332"/>
    </location>
</feature>
<dbReference type="Pfam" id="PF00768">
    <property type="entry name" value="Peptidase_S11"/>
    <property type="match status" value="1"/>
</dbReference>
<evidence type="ECO:0000256" key="10">
    <source>
        <dbReference type="SAM" id="MobiDB-lite"/>
    </source>
</evidence>
<evidence type="ECO:0000256" key="2">
    <source>
        <dbReference type="ARBA" id="ARBA00022729"/>
    </source>
</evidence>
<feature type="active site" description="Proton acceptor" evidence="7">
    <location>
        <position position="126"/>
    </location>
</feature>
<dbReference type="PRINTS" id="PR00725">
    <property type="entry name" value="DADACBPTASE1"/>
</dbReference>